<dbReference type="InterPro" id="IPR016195">
    <property type="entry name" value="Pol/histidinol_Pase-like"/>
</dbReference>
<feature type="domain" description="PHP" evidence="1">
    <location>
        <begin position="6"/>
        <end position="31"/>
    </location>
</feature>
<name>W1Y636_9ZZZZ</name>
<gene>
    <name evidence="2" type="ORF">Q604_UNBC09138G0002</name>
</gene>
<dbReference type="Pfam" id="PF02811">
    <property type="entry name" value="PHP"/>
    <property type="match status" value="1"/>
</dbReference>
<dbReference type="SUPFAM" id="SSF89550">
    <property type="entry name" value="PHP domain-like"/>
    <property type="match status" value="1"/>
</dbReference>
<comment type="caution">
    <text evidence="2">The sequence shown here is derived from an EMBL/GenBank/DDBJ whole genome shotgun (WGS) entry which is preliminary data.</text>
</comment>
<organism evidence="2">
    <name type="scientific">human gut metagenome</name>
    <dbReference type="NCBI Taxonomy" id="408170"/>
    <lineage>
        <taxon>unclassified sequences</taxon>
        <taxon>metagenomes</taxon>
        <taxon>organismal metagenomes</taxon>
    </lineage>
</organism>
<sequence>MQPFVHLHSHTEFSLLDGISRLPDMVRRAKE</sequence>
<proteinExistence type="predicted"/>
<dbReference type="EMBL" id="AZMM01009138">
    <property type="protein sequence ID" value="ETJ36609.1"/>
    <property type="molecule type" value="Genomic_DNA"/>
</dbReference>
<evidence type="ECO:0000313" key="2">
    <source>
        <dbReference type="EMBL" id="ETJ36609.1"/>
    </source>
</evidence>
<dbReference type="InterPro" id="IPR004013">
    <property type="entry name" value="PHP_dom"/>
</dbReference>
<evidence type="ECO:0000259" key="1">
    <source>
        <dbReference type="Pfam" id="PF02811"/>
    </source>
</evidence>
<dbReference type="AlphaFoldDB" id="W1Y636"/>
<feature type="non-terminal residue" evidence="2">
    <location>
        <position position="31"/>
    </location>
</feature>
<accession>W1Y636</accession>
<reference evidence="2" key="1">
    <citation type="submission" date="2013-12" db="EMBL/GenBank/DDBJ databases">
        <title>A Varibaculum cambriense genome reconstructed from a premature infant gut community with otherwise low bacterial novelty that shifts toward anaerobic metabolism during the third week of life.</title>
        <authorList>
            <person name="Brown C.T."/>
            <person name="Sharon I."/>
            <person name="Thomas B.C."/>
            <person name="Castelle C.J."/>
            <person name="Morowitz M.J."/>
            <person name="Banfield J.F."/>
        </authorList>
    </citation>
    <scope>NUCLEOTIDE SEQUENCE</scope>
</reference>
<protein>
    <recommendedName>
        <fullName evidence="1">PHP domain-containing protein</fullName>
    </recommendedName>
</protein>
<dbReference type="Gene3D" id="3.20.20.140">
    <property type="entry name" value="Metal-dependent hydrolases"/>
    <property type="match status" value="1"/>
</dbReference>
<dbReference type="GO" id="GO:0003824">
    <property type="term" value="F:catalytic activity"/>
    <property type="evidence" value="ECO:0007669"/>
    <property type="project" value="InterPro"/>
</dbReference>